<proteinExistence type="predicted"/>
<evidence type="ECO:0000256" key="1">
    <source>
        <dbReference type="SAM" id="MobiDB-lite"/>
    </source>
</evidence>
<comment type="caution">
    <text evidence="2">The sequence shown here is derived from an EMBL/GenBank/DDBJ whole genome shotgun (WGS) entry which is preliminary data.</text>
</comment>
<organism evidence="2 3">
    <name type="scientific">Gambusia affinis</name>
    <name type="common">Western mosquitofish</name>
    <name type="synonym">Heterandria affinis</name>
    <dbReference type="NCBI Taxonomy" id="33528"/>
    <lineage>
        <taxon>Eukaryota</taxon>
        <taxon>Metazoa</taxon>
        <taxon>Chordata</taxon>
        <taxon>Craniata</taxon>
        <taxon>Vertebrata</taxon>
        <taxon>Euteleostomi</taxon>
        <taxon>Actinopterygii</taxon>
        <taxon>Neopterygii</taxon>
        <taxon>Teleostei</taxon>
        <taxon>Neoteleostei</taxon>
        <taxon>Acanthomorphata</taxon>
        <taxon>Ovalentaria</taxon>
        <taxon>Atherinomorphae</taxon>
        <taxon>Cyprinodontiformes</taxon>
        <taxon>Poeciliidae</taxon>
        <taxon>Poeciliinae</taxon>
        <taxon>Gambusia</taxon>
    </lineage>
</organism>
<dbReference type="Proteomes" id="UP000250572">
    <property type="component" value="Unassembled WGS sequence"/>
</dbReference>
<dbReference type="AlphaFoldDB" id="A0A315VWY5"/>
<name>A0A315VWY5_GAMAF</name>
<feature type="region of interest" description="Disordered" evidence="1">
    <location>
        <begin position="142"/>
        <end position="176"/>
    </location>
</feature>
<feature type="compositionally biased region" description="Basic residues" evidence="1">
    <location>
        <begin position="154"/>
        <end position="164"/>
    </location>
</feature>
<dbReference type="EMBL" id="NHOQ01001000">
    <property type="protein sequence ID" value="PWA27733.1"/>
    <property type="molecule type" value="Genomic_DNA"/>
</dbReference>
<keyword evidence="3" id="KW-1185">Reference proteome</keyword>
<gene>
    <name evidence="2" type="ORF">CCH79_00000194</name>
</gene>
<evidence type="ECO:0000313" key="3">
    <source>
        <dbReference type="Proteomes" id="UP000250572"/>
    </source>
</evidence>
<evidence type="ECO:0000313" key="2">
    <source>
        <dbReference type="EMBL" id="PWA27733.1"/>
    </source>
</evidence>
<feature type="compositionally biased region" description="Low complexity" evidence="1">
    <location>
        <begin position="167"/>
        <end position="176"/>
    </location>
</feature>
<reference evidence="2 3" key="1">
    <citation type="journal article" date="2018" name="G3 (Bethesda)">
        <title>A High-Quality Reference Genome for the Invasive Mosquitofish Gambusia affinis Using a Chicago Library.</title>
        <authorList>
            <person name="Hoffberg S.L."/>
            <person name="Troendle N.J."/>
            <person name="Glenn T.C."/>
            <person name="Mahmud O."/>
            <person name="Louha S."/>
            <person name="Chalopin D."/>
            <person name="Bennetzen J.L."/>
            <person name="Mauricio R."/>
        </authorList>
    </citation>
    <scope>NUCLEOTIDE SEQUENCE [LARGE SCALE GENOMIC DNA]</scope>
    <source>
        <strain evidence="2">NE01/NJP1002.9</strain>
        <tissue evidence="2">Muscle</tissue>
    </source>
</reference>
<sequence>MSSSGLYVMHQPESIEDRKTTMSRFGLIHIVIVNVAVANQPPSDISGKWRVLPSELEVWTSTITSGWERSTTPIPVWSASHTGCHRLHPVCTPLQHRELSSLCWIIASLYSKTRSHQWTGKSAASNVFPYCRVSRNNAFRKTKNHFNKQGSLKQQKRRPTRRRKNSDSSTDSSAPTPWQQSIFFYR</sequence>
<protein>
    <submittedName>
        <fullName evidence="2">Uncharacterized protein</fullName>
    </submittedName>
</protein>
<accession>A0A315VWY5</accession>